<evidence type="ECO:0000256" key="2">
    <source>
        <dbReference type="ARBA" id="ARBA00022898"/>
    </source>
</evidence>
<organism evidence="7 8">
    <name type="scientific">Thalassoglobus neptunius</name>
    <dbReference type="NCBI Taxonomy" id="1938619"/>
    <lineage>
        <taxon>Bacteria</taxon>
        <taxon>Pseudomonadati</taxon>
        <taxon>Planctomycetota</taxon>
        <taxon>Planctomycetia</taxon>
        <taxon>Planctomycetales</taxon>
        <taxon>Planctomycetaceae</taxon>
        <taxon>Thalassoglobus</taxon>
    </lineage>
</organism>
<dbReference type="SUPFAM" id="SSF46785">
    <property type="entry name" value="Winged helix' DNA-binding domain"/>
    <property type="match status" value="1"/>
</dbReference>
<accession>A0A5C5X3Y7</accession>
<protein>
    <submittedName>
        <fullName evidence="7">HTH-type transcriptional regulatory protein GabR</fullName>
    </submittedName>
</protein>
<keyword evidence="2" id="KW-0663">Pyridoxal phosphate</keyword>
<evidence type="ECO:0000256" key="3">
    <source>
        <dbReference type="ARBA" id="ARBA00023015"/>
    </source>
</evidence>
<dbReference type="InterPro" id="IPR000524">
    <property type="entry name" value="Tscrpt_reg_HTH_GntR"/>
</dbReference>
<evidence type="ECO:0000256" key="4">
    <source>
        <dbReference type="ARBA" id="ARBA00023125"/>
    </source>
</evidence>
<name>A0A5C5X3Y7_9PLAN</name>
<dbReference type="AlphaFoldDB" id="A0A5C5X3Y7"/>
<dbReference type="InterPro" id="IPR051446">
    <property type="entry name" value="HTH_trans_reg/aminotransferase"/>
</dbReference>
<evidence type="ECO:0000259" key="6">
    <source>
        <dbReference type="PROSITE" id="PS50949"/>
    </source>
</evidence>
<dbReference type="Pfam" id="PF00392">
    <property type="entry name" value="GntR"/>
    <property type="match status" value="1"/>
</dbReference>
<dbReference type="InterPro" id="IPR015421">
    <property type="entry name" value="PyrdxlP-dep_Trfase_major"/>
</dbReference>
<dbReference type="Gene3D" id="1.10.10.10">
    <property type="entry name" value="Winged helix-like DNA-binding domain superfamily/Winged helix DNA-binding domain"/>
    <property type="match status" value="1"/>
</dbReference>
<dbReference type="InterPro" id="IPR015424">
    <property type="entry name" value="PyrdxlP-dep_Trfase"/>
</dbReference>
<gene>
    <name evidence="7" type="primary">gabR</name>
    <name evidence="7" type="ORF">KOR42_02990</name>
</gene>
<sequence length="513" mass="57400">METGGATFAVEIMVNRKQESFEFEAIHLDDESQVHRYVQLEQQIRSAIVDRLLPAGAKIPSSRNLAKLLNVSRNTVLTAYDQLISEGYLKSSGGSGTRVATVLPETFEHKIAKPAPEKFSDIGIEELSSVGKALAQQADPVILSSQKVRPFLPHVPAVDEFPVDVWNRLTNEQSRWTRQHLVLCEPLGYRPLRESIAEYMGLSRGVECSPDQVVITSSSQQSMMLLGQLLIDPGDVVWVEEPGNLPANSLLQLSGAEIEGIPLDGEGLDLSVAQSTSKSRRSPRMICVTPGGQWPLTMTMSLNRRLELLARAQESKSWVVEDDYNGEFRYNGRPHRSLTSLDPTGRTIYMGTFSKVLFPSIRLAFLVVPRGLAETFAMAKWLQDRGTSPLPQMVLHRFIESGNFVKHLRRMRTLYAERQRFLFEGLQEYLGENVVVELPESGLHLVVFGRTKKIEQRLIAAAERAEVQFHLVNSYALHPESDSARGIILGFAAYEKKCSQQALKNWATEFHGS</sequence>
<dbReference type="InterPro" id="IPR036390">
    <property type="entry name" value="WH_DNA-bd_sf"/>
</dbReference>
<evidence type="ECO:0000313" key="8">
    <source>
        <dbReference type="Proteomes" id="UP000317243"/>
    </source>
</evidence>
<dbReference type="Gene3D" id="3.40.640.10">
    <property type="entry name" value="Type I PLP-dependent aspartate aminotransferase-like (Major domain)"/>
    <property type="match status" value="1"/>
</dbReference>
<dbReference type="PANTHER" id="PTHR46577:SF1">
    <property type="entry name" value="HTH-TYPE TRANSCRIPTIONAL REGULATORY PROTEIN GABR"/>
    <property type="match status" value="1"/>
</dbReference>
<dbReference type="GO" id="GO:0030170">
    <property type="term" value="F:pyridoxal phosphate binding"/>
    <property type="evidence" value="ECO:0007669"/>
    <property type="project" value="InterPro"/>
</dbReference>
<proteinExistence type="inferred from homology"/>
<evidence type="ECO:0000256" key="5">
    <source>
        <dbReference type="ARBA" id="ARBA00023163"/>
    </source>
</evidence>
<dbReference type="SUPFAM" id="SSF53383">
    <property type="entry name" value="PLP-dependent transferases"/>
    <property type="match status" value="1"/>
</dbReference>
<keyword evidence="4" id="KW-0238">DNA-binding</keyword>
<dbReference type="Pfam" id="PF00155">
    <property type="entry name" value="Aminotran_1_2"/>
    <property type="match status" value="1"/>
</dbReference>
<dbReference type="PANTHER" id="PTHR46577">
    <property type="entry name" value="HTH-TYPE TRANSCRIPTIONAL REGULATORY PROTEIN GABR"/>
    <property type="match status" value="1"/>
</dbReference>
<comment type="similarity">
    <text evidence="1">In the C-terminal section; belongs to the class-I pyridoxal-phosphate-dependent aminotransferase family.</text>
</comment>
<evidence type="ECO:0000256" key="1">
    <source>
        <dbReference type="ARBA" id="ARBA00005384"/>
    </source>
</evidence>
<dbReference type="PROSITE" id="PS50949">
    <property type="entry name" value="HTH_GNTR"/>
    <property type="match status" value="1"/>
</dbReference>
<feature type="domain" description="HTH gntR-type" evidence="6">
    <location>
        <begin position="34"/>
        <end position="102"/>
    </location>
</feature>
<dbReference type="CDD" id="cd07377">
    <property type="entry name" value="WHTH_GntR"/>
    <property type="match status" value="1"/>
</dbReference>
<dbReference type="PRINTS" id="PR00035">
    <property type="entry name" value="HTHGNTR"/>
</dbReference>
<reference evidence="7 8" key="1">
    <citation type="submission" date="2019-02" db="EMBL/GenBank/DDBJ databases">
        <title>Deep-cultivation of Planctomycetes and their phenomic and genomic characterization uncovers novel biology.</title>
        <authorList>
            <person name="Wiegand S."/>
            <person name="Jogler M."/>
            <person name="Boedeker C."/>
            <person name="Pinto D."/>
            <person name="Vollmers J."/>
            <person name="Rivas-Marin E."/>
            <person name="Kohn T."/>
            <person name="Peeters S.H."/>
            <person name="Heuer A."/>
            <person name="Rast P."/>
            <person name="Oberbeckmann S."/>
            <person name="Bunk B."/>
            <person name="Jeske O."/>
            <person name="Meyerdierks A."/>
            <person name="Storesund J.E."/>
            <person name="Kallscheuer N."/>
            <person name="Luecker S."/>
            <person name="Lage O.M."/>
            <person name="Pohl T."/>
            <person name="Merkel B.J."/>
            <person name="Hornburger P."/>
            <person name="Mueller R.-W."/>
            <person name="Bruemmer F."/>
            <person name="Labrenz M."/>
            <person name="Spormann A.M."/>
            <person name="Op Den Camp H."/>
            <person name="Overmann J."/>
            <person name="Amann R."/>
            <person name="Jetten M.S.M."/>
            <person name="Mascher T."/>
            <person name="Medema M.H."/>
            <person name="Devos D.P."/>
            <person name="Kaster A.-K."/>
            <person name="Ovreas L."/>
            <person name="Rohde M."/>
            <person name="Galperin M.Y."/>
            <person name="Jogler C."/>
        </authorList>
    </citation>
    <scope>NUCLEOTIDE SEQUENCE [LARGE SCALE GENOMIC DNA]</scope>
    <source>
        <strain evidence="7 8">KOR42</strain>
    </source>
</reference>
<dbReference type="CDD" id="cd00609">
    <property type="entry name" value="AAT_like"/>
    <property type="match status" value="1"/>
</dbReference>
<evidence type="ECO:0000313" key="7">
    <source>
        <dbReference type="EMBL" id="TWT56943.1"/>
    </source>
</evidence>
<dbReference type="InterPro" id="IPR036388">
    <property type="entry name" value="WH-like_DNA-bd_sf"/>
</dbReference>
<dbReference type="InterPro" id="IPR004839">
    <property type="entry name" value="Aminotransferase_I/II_large"/>
</dbReference>
<keyword evidence="3" id="KW-0805">Transcription regulation</keyword>
<dbReference type="EMBL" id="SIHI01000001">
    <property type="protein sequence ID" value="TWT56943.1"/>
    <property type="molecule type" value="Genomic_DNA"/>
</dbReference>
<keyword evidence="5" id="KW-0804">Transcription</keyword>
<comment type="caution">
    <text evidence="7">The sequence shown here is derived from an EMBL/GenBank/DDBJ whole genome shotgun (WGS) entry which is preliminary data.</text>
</comment>
<dbReference type="GO" id="GO:0003700">
    <property type="term" value="F:DNA-binding transcription factor activity"/>
    <property type="evidence" value="ECO:0007669"/>
    <property type="project" value="InterPro"/>
</dbReference>
<keyword evidence="8" id="KW-1185">Reference proteome</keyword>
<dbReference type="GO" id="GO:0003677">
    <property type="term" value="F:DNA binding"/>
    <property type="evidence" value="ECO:0007669"/>
    <property type="project" value="UniProtKB-KW"/>
</dbReference>
<dbReference type="Proteomes" id="UP000317243">
    <property type="component" value="Unassembled WGS sequence"/>
</dbReference>
<dbReference type="SMART" id="SM00345">
    <property type="entry name" value="HTH_GNTR"/>
    <property type="match status" value="1"/>
</dbReference>